<protein>
    <recommendedName>
        <fullName evidence="1">Helicase XPB/Ssl2 N-terminal domain-containing protein</fullName>
    </recommendedName>
</protein>
<dbReference type="RefSeq" id="WP_131014299.1">
    <property type="nucleotide sequence ID" value="NZ_SIRE01000010.1"/>
</dbReference>
<accession>A0A4Q9DPS1</accession>
<evidence type="ECO:0000259" key="1">
    <source>
        <dbReference type="Pfam" id="PF13625"/>
    </source>
</evidence>
<dbReference type="EMBL" id="SIRE01000010">
    <property type="protein sequence ID" value="TBL78315.1"/>
    <property type="molecule type" value="Genomic_DNA"/>
</dbReference>
<evidence type="ECO:0000313" key="3">
    <source>
        <dbReference type="Proteomes" id="UP000293142"/>
    </source>
</evidence>
<dbReference type="InterPro" id="IPR032830">
    <property type="entry name" value="XPB/Ssl2_N"/>
</dbReference>
<dbReference type="OrthoDB" id="2987331at2"/>
<feature type="domain" description="Helicase XPB/Ssl2 N-terminal" evidence="1">
    <location>
        <begin position="358"/>
        <end position="476"/>
    </location>
</feature>
<name>A0A4Q9DPS1_9BACL</name>
<dbReference type="Pfam" id="PF13625">
    <property type="entry name" value="Helicase_C_3"/>
    <property type="match status" value="1"/>
</dbReference>
<dbReference type="AlphaFoldDB" id="A0A4Q9DPS1"/>
<dbReference type="Proteomes" id="UP000293142">
    <property type="component" value="Unassembled WGS sequence"/>
</dbReference>
<comment type="caution">
    <text evidence="2">The sequence shown here is derived from an EMBL/GenBank/DDBJ whole genome shotgun (WGS) entry which is preliminary data.</text>
</comment>
<evidence type="ECO:0000313" key="2">
    <source>
        <dbReference type="EMBL" id="TBL78315.1"/>
    </source>
</evidence>
<keyword evidence="3" id="KW-1185">Reference proteome</keyword>
<organism evidence="2 3">
    <name type="scientific">Paenibacillus thalictri</name>
    <dbReference type="NCBI Taxonomy" id="2527873"/>
    <lineage>
        <taxon>Bacteria</taxon>
        <taxon>Bacillati</taxon>
        <taxon>Bacillota</taxon>
        <taxon>Bacilli</taxon>
        <taxon>Bacillales</taxon>
        <taxon>Paenibacillaceae</taxon>
        <taxon>Paenibacillus</taxon>
    </lineage>
</organism>
<reference evidence="2 3" key="1">
    <citation type="submission" date="2019-02" db="EMBL/GenBank/DDBJ databases">
        <title>Paenibacillus sp. nov., isolated from surface-sterilized tissue of Thalictrum simplex L.</title>
        <authorList>
            <person name="Tuo L."/>
        </authorList>
    </citation>
    <scope>NUCLEOTIDE SEQUENCE [LARGE SCALE GENOMIC DNA]</scope>
    <source>
        <strain evidence="2 3">N2SHLJ1</strain>
    </source>
</reference>
<proteinExistence type="predicted"/>
<sequence>MNTSWMLAQMPKQLRAAIEANESLADWLQKGYTLEQIYTQEPILSSILQVMSRYERLVLESIVKQLGCEPFGWADLEKCCSPALFASQAKVGFVLLLRKGFVVSMKKTWGEHVYAIPEDMMDIWQNLLLDKLPAAAAGADTRETVGVPPLTADLFRLLCYVRRNEVTLTQKGALHKRHLQKLSERMSVNMQPLSAAGLSYTFADQYDPPLAVALDCALKLGLIAAADGRYVLCDSAADQWMSLPVAVQNERLYQLWKQQAAGRTAIMRHLVYALEQRSEYEPLTLKEVMKWLAASGVALNTEQMEHIWQEWIRSWAAPCAAFGWLECSETSVSWLVRPLPDKNKQVADEDREADGAFFVQPDFEVIVPPAESYEPLWELELFAELHKDDVASVYKISKESVLSALERGKTADGILQFLARFAIHGVPEHIEEALKQWERQFGKVAFSHVTLLRCSDPTVAGQLADHPKIAGYIVEQLGECDFIVAADKLEELRTCLGEAGYAPPKSTSGGMPSAVSRISVDSNEDELTERQGILISQLPAFYKMDPHLPDIHDLYPNLRDVPPMWWKDYRSYHSSTRKELARQAIEWRTALQLRRQGADTTFMPSRVQETRGTWHLFGLPFGGEARQEQGQEMMLVPEEWEEMKLIVPGINDK</sequence>
<gene>
    <name evidence="2" type="ORF">EYB31_15740</name>
</gene>